<dbReference type="Gramene" id="ONI06731">
    <property type="protein sequence ID" value="ONI06731"/>
    <property type="gene ID" value="PRUPE_5G077200"/>
</dbReference>
<gene>
    <name evidence="1" type="ORF">PRUPE_5G077200</name>
</gene>
<evidence type="ECO:0000313" key="1">
    <source>
        <dbReference type="EMBL" id="ONI06731.1"/>
    </source>
</evidence>
<dbReference type="EMBL" id="CM007655">
    <property type="protein sequence ID" value="ONI06731.1"/>
    <property type="molecule type" value="Genomic_DNA"/>
</dbReference>
<reference evidence="1 2" key="1">
    <citation type="journal article" date="2013" name="Nat. Genet.">
        <title>The high-quality draft genome of peach (Prunus persica) identifies unique patterns of genetic diversity, domestication and genome evolution.</title>
        <authorList>
            <consortium name="International Peach Genome Initiative"/>
            <person name="Verde I."/>
            <person name="Abbott A.G."/>
            <person name="Scalabrin S."/>
            <person name="Jung S."/>
            <person name="Shu S."/>
            <person name="Marroni F."/>
            <person name="Zhebentyayeva T."/>
            <person name="Dettori M.T."/>
            <person name="Grimwood J."/>
            <person name="Cattonaro F."/>
            <person name="Zuccolo A."/>
            <person name="Rossini L."/>
            <person name="Jenkins J."/>
            <person name="Vendramin E."/>
            <person name="Meisel L.A."/>
            <person name="Decroocq V."/>
            <person name="Sosinski B."/>
            <person name="Prochnik S."/>
            <person name="Mitros T."/>
            <person name="Policriti A."/>
            <person name="Cipriani G."/>
            <person name="Dondini L."/>
            <person name="Ficklin S."/>
            <person name="Goodstein D.M."/>
            <person name="Xuan P."/>
            <person name="Del Fabbro C."/>
            <person name="Aramini V."/>
            <person name="Copetti D."/>
            <person name="Gonzalez S."/>
            <person name="Horner D.S."/>
            <person name="Falchi R."/>
            <person name="Lucas S."/>
            <person name="Mica E."/>
            <person name="Maldonado J."/>
            <person name="Lazzari B."/>
            <person name="Bielenberg D."/>
            <person name="Pirona R."/>
            <person name="Miculan M."/>
            <person name="Barakat A."/>
            <person name="Testolin R."/>
            <person name="Stella A."/>
            <person name="Tartarini S."/>
            <person name="Tonutti P."/>
            <person name="Arus P."/>
            <person name="Orellana A."/>
            <person name="Wells C."/>
            <person name="Main D."/>
            <person name="Vizzotto G."/>
            <person name="Silva H."/>
            <person name="Salamini F."/>
            <person name="Schmutz J."/>
            <person name="Morgante M."/>
            <person name="Rokhsar D.S."/>
        </authorList>
    </citation>
    <scope>NUCLEOTIDE SEQUENCE [LARGE SCALE GENOMIC DNA]</scope>
    <source>
        <strain evidence="2">cv. Nemared</strain>
    </source>
</reference>
<keyword evidence="2" id="KW-1185">Reference proteome</keyword>
<accession>A0A251P597</accession>
<organism evidence="1 2">
    <name type="scientific">Prunus persica</name>
    <name type="common">Peach</name>
    <name type="synonym">Amygdalus persica</name>
    <dbReference type="NCBI Taxonomy" id="3760"/>
    <lineage>
        <taxon>Eukaryota</taxon>
        <taxon>Viridiplantae</taxon>
        <taxon>Streptophyta</taxon>
        <taxon>Embryophyta</taxon>
        <taxon>Tracheophyta</taxon>
        <taxon>Spermatophyta</taxon>
        <taxon>Magnoliopsida</taxon>
        <taxon>eudicotyledons</taxon>
        <taxon>Gunneridae</taxon>
        <taxon>Pentapetalae</taxon>
        <taxon>rosids</taxon>
        <taxon>fabids</taxon>
        <taxon>Rosales</taxon>
        <taxon>Rosaceae</taxon>
        <taxon>Amygdaloideae</taxon>
        <taxon>Amygdaleae</taxon>
        <taxon>Prunus</taxon>
    </lineage>
</organism>
<protein>
    <submittedName>
        <fullName evidence="1">Uncharacterized protein</fullName>
    </submittedName>
</protein>
<proteinExistence type="predicted"/>
<sequence>MFTLLEDDNQVKNLIELTKILKYPYGRKILFGIFRARGGKKRYRLLISMTKTMNSFPLEEIINISLFLSVIKYTHRNLIQRTNLGISLRSGHMKHK</sequence>
<dbReference type="AlphaFoldDB" id="A0A251P597"/>
<dbReference type="Proteomes" id="UP000006882">
    <property type="component" value="Chromosome G5"/>
</dbReference>
<evidence type="ECO:0000313" key="2">
    <source>
        <dbReference type="Proteomes" id="UP000006882"/>
    </source>
</evidence>
<name>A0A251P597_PRUPE</name>